<reference evidence="1" key="1">
    <citation type="submission" date="2023-07" db="EMBL/GenBank/DDBJ databases">
        <title>Sequencing the genomes of 1000 actinobacteria strains.</title>
        <authorList>
            <person name="Klenk H.-P."/>
        </authorList>
    </citation>
    <scope>NUCLEOTIDE SEQUENCE</scope>
    <source>
        <strain evidence="1">DSM 107476</strain>
    </source>
</reference>
<name>A0ABU2A2A0_9CORY</name>
<dbReference type="Proteomes" id="UP001180840">
    <property type="component" value="Unassembled WGS sequence"/>
</dbReference>
<dbReference type="EMBL" id="JAVDXZ010000001">
    <property type="protein sequence ID" value="MDR7330612.1"/>
    <property type="molecule type" value="Genomic_DNA"/>
</dbReference>
<dbReference type="RefSeq" id="WP_290196465.1">
    <property type="nucleotide sequence ID" value="NZ_CP047654.1"/>
</dbReference>
<organism evidence="1 2">
    <name type="scientific">Corynebacterium guangdongense</name>
    <dbReference type="NCBI Taxonomy" id="1783348"/>
    <lineage>
        <taxon>Bacteria</taxon>
        <taxon>Bacillati</taxon>
        <taxon>Actinomycetota</taxon>
        <taxon>Actinomycetes</taxon>
        <taxon>Mycobacteriales</taxon>
        <taxon>Corynebacteriaceae</taxon>
        <taxon>Corynebacterium</taxon>
    </lineage>
</organism>
<proteinExistence type="predicted"/>
<comment type="caution">
    <text evidence="1">The sequence shown here is derived from an EMBL/GenBank/DDBJ whole genome shotgun (WGS) entry which is preliminary data.</text>
</comment>
<protein>
    <submittedName>
        <fullName evidence="1">Uncharacterized protein</fullName>
    </submittedName>
</protein>
<keyword evidence="2" id="KW-1185">Reference proteome</keyword>
<evidence type="ECO:0000313" key="2">
    <source>
        <dbReference type="Proteomes" id="UP001180840"/>
    </source>
</evidence>
<accession>A0ABU2A2A0</accession>
<evidence type="ECO:0000313" key="1">
    <source>
        <dbReference type="EMBL" id="MDR7330612.1"/>
    </source>
</evidence>
<sequence>MKNLSPEQLLAIADEFTPIARVRVRSFGALVACAAVPGARVSGVPVYDSVGSASSALREAIVKLEPLTDRNIAFSEIAAGVYRRWATA</sequence>
<gene>
    <name evidence="1" type="ORF">J2S39_002288</name>
</gene>